<dbReference type="PANTHER" id="PTHR31086">
    <property type="entry name" value="ALUMINUM-ACTIVATED MALATE TRANSPORTER 10"/>
    <property type="match status" value="1"/>
</dbReference>
<gene>
    <name evidence="7" type="ORF">CEUSTIGMA_g2658.t1</name>
</gene>
<dbReference type="Proteomes" id="UP000232323">
    <property type="component" value="Unassembled WGS sequence"/>
</dbReference>
<feature type="transmembrane region" description="Helical" evidence="6">
    <location>
        <begin position="194"/>
        <end position="216"/>
    </location>
</feature>
<protein>
    <submittedName>
        <fullName evidence="7">Uncharacterized protein</fullName>
    </submittedName>
</protein>
<dbReference type="InterPro" id="IPR006726">
    <property type="entry name" value="PHBA_efflux_AaeB/fusaric-R"/>
</dbReference>
<evidence type="ECO:0000256" key="4">
    <source>
        <dbReference type="ARBA" id="ARBA00023136"/>
    </source>
</evidence>
<keyword evidence="2 6" id="KW-0812">Transmembrane</keyword>
<comment type="caution">
    <text evidence="7">The sequence shown here is derived from an EMBL/GenBank/DDBJ whole genome shotgun (WGS) entry which is preliminary data.</text>
</comment>
<dbReference type="OrthoDB" id="544634at2759"/>
<dbReference type="GO" id="GO:0005886">
    <property type="term" value="C:plasma membrane"/>
    <property type="evidence" value="ECO:0007669"/>
    <property type="project" value="InterPro"/>
</dbReference>
<evidence type="ECO:0000256" key="1">
    <source>
        <dbReference type="ARBA" id="ARBA00004141"/>
    </source>
</evidence>
<evidence type="ECO:0000256" key="6">
    <source>
        <dbReference type="SAM" id="Phobius"/>
    </source>
</evidence>
<proteinExistence type="predicted"/>
<reference evidence="7 8" key="1">
    <citation type="submission" date="2017-08" db="EMBL/GenBank/DDBJ databases">
        <title>Acidophilic green algal genome provides insights into adaptation to an acidic environment.</title>
        <authorList>
            <person name="Hirooka S."/>
            <person name="Hirose Y."/>
            <person name="Kanesaki Y."/>
            <person name="Higuchi S."/>
            <person name="Fujiwara T."/>
            <person name="Onuma R."/>
            <person name="Era A."/>
            <person name="Ohbayashi R."/>
            <person name="Uzuka A."/>
            <person name="Nozaki H."/>
            <person name="Yoshikawa H."/>
            <person name="Miyagishima S.Y."/>
        </authorList>
    </citation>
    <scope>NUCLEOTIDE SEQUENCE [LARGE SCALE GENOMIC DNA]</scope>
    <source>
        <strain evidence="7 8">NIES-2499</strain>
    </source>
</reference>
<organism evidence="7 8">
    <name type="scientific">Chlamydomonas eustigma</name>
    <dbReference type="NCBI Taxonomy" id="1157962"/>
    <lineage>
        <taxon>Eukaryota</taxon>
        <taxon>Viridiplantae</taxon>
        <taxon>Chlorophyta</taxon>
        <taxon>core chlorophytes</taxon>
        <taxon>Chlorophyceae</taxon>
        <taxon>CS clade</taxon>
        <taxon>Chlamydomonadales</taxon>
        <taxon>Chlamydomonadaceae</taxon>
        <taxon>Chlamydomonas</taxon>
    </lineage>
</organism>
<feature type="transmembrane region" description="Helical" evidence="6">
    <location>
        <begin position="80"/>
        <end position="99"/>
    </location>
</feature>
<evidence type="ECO:0000256" key="3">
    <source>
        <dbReference type="ARBA" id="ARBA00022989"/>
    </source>
</evidence>
<dbReference type="GO" id="GO:0022857">
    <property type="term" value="F:transmembrane transporter activity"/>
    <property type="evidence" value="ECO:0007669"/>
    <property type="project" value="InterPro"/>
</dbReference>
<feature type="transmembrane region" description="Helical" evidence="6">
    <location>
        <begin position="111"/>
        <end position="134"/>
    </location>
</feature>
<name>A0A250WWK6_9CHLO</name>
<dbReference type="Pfam" id="PF04632">
    <property type="entry name" value="FUSC"/>
    <property type="match status" value="1"/>
</dbReference>
<evidence type="ECO:0000256" key="5">
    <source>
        <dbReference type="SAM" id="MobiDB-lite"/>
    </source>
</evidence>
<sequence>MSRLRLDADGVSQHLQRVKRWTIERADKLNSLTFQLRQTDLSNTPDWIRRAIRLSVCFVLFGLLAHAIDYPDNYGLAKELHTTFSWAAITCTVVTAPLIGKVSEVSTFRIIGTVVGGLWGFFMFSIGVFTFSYAPDGDGGPAVFVSLLSPLVAVATTFLAYKLGLDQLARFTQLTYILVGYGTYNNAQGAFLQAVVRIGGIISGALVSLMLSVIILPRSATVEACREAKKALKLLIDLNDLVWSSHHFPASSDVASPSTSPISSNALAQKRKRKQGSLTSFNSASNLFSSSANQLSSAGRHDEATDLKYAITTPEREEAERIYTSVYMTLMKVEEMMDQCKGEVYVHHLKGHYFFLPGLHFFQAGRWHLPYEDMRMLVAAVRRIVRLQWTLLLSFEQGFDENMSKVLQHYYPKALMSELSYYMHHTLMDLHISFPNASNINIDNFLSLGQMVECLVQISNTWNRQNSAASNPPLSHHHDPNAKPYGHLDQHCEDKTGKVLVFEQSPFAPGSNVGGQDAVVQLRAMPPSYNSSFPTNTAAATASCIINMEQQPLLPSVRKDSLLPVSAISPSGSYQVQASARISDSSILISDGVVPPVQHPYPHSPSPVDTSNCLGTNRTLTTFPHTAAVAAAGTNINTAGAHHHSNRVVEPAIHSAVSSTLFTTHTADERSRNAEIVINETTGLLQAVDGMPLTVSLPDVTAPNISLSSAFSIQHYSANNPVAGALMPASSGLFTDLINKARRSMSRAGSIDLPTDQLLARGSSFSASIGGSGAPRSARISSVNGAVVMAVNPTITSTASGGLLPTSNRHSHDATVLTQGGAVPMSHQLSSVAAAVTVVPPICFPPTEEGYISQVHWYSFQLAMDQLVEELEQAFLAVSAVLEKLPHPIC</sequence>
<feature type="compositionally biased region" description="Basic and acidic residues" evidence="5">
    <location>
        <begin position="476"/>
        <end position="489"/>
    </location>
</feature>
<dbReference type="EMBL" id="BEGY01000011">
    <property type="protein sequence ID" value="GAX75214.1"/>
    <property type="molecule type" value="Genomic_DNA"/>
</dbReference>
<feature type="region of interest" description="Disordered" evidence="5">
    <location>
        <begin position="466"/>
        <end position="489"/>
    </location>
</feature>
<keyword evidence="8" id="KW-1185">Reference proteome</keyword>
<dbReference type="AlphaFoldDB" id="A0A250WWK6"/>
<evidence type="ECO:0000313" key="7">
    <source>
        <dbReference type="EMBL" id="GAX75214.1"/>
    </source>
</evidence>
<accession>A0A250WWK6</accession>
<feature type="transmembrane region" description="Helical" evidence="6">
    <location>
        <begin position="51"/>
        <end position="68"/>
    </location>
</feature>
<evidence type="ECO:0000313" key="8">
    <source>
        <dbReference type="Proteomes" id="UP000232323"/>
    </source>
</evidence>
<comment type="subcellular location">
    <subcellularLocation>
        <location evidence="1">Membrane</location>
        <topology evidence="1">Multi-pass membrane protein</topology>
    </subcellularLocation>
</comment>
<dbReference type="STRING" id="1157962.A0A250WWK6"/>
<feature type="transmembrane region" description="Helical" evidence="6">
    <location>
        <begin position="140"/>
        <end position="161"/>
    </location>
</feature>
<keyword evidence="4 6" id="KW-0472">Membrane</keyword>
<evidence type="ECO:0000256" key="2">
    <source>
        <dbReference type="ARBA" id="ARBA00022692"/>
    </source>
</evidence>
<keyword evidence="3 6" id="KW-1133">Transmembrane helix</keyword>